<evidence type="ECO:0000256" key="4">
    <source>
        <dbReference type="ARBA" id="ARBA00022692"/>
    </source>
</evidence>
<dbReference type="Pfam" id="PF13807">
    <property type="entry name" value="GNVR"/>
    <property type="match status" value="1"/>
</dbReference>
<comment type="similarity">
    <text evidence="2">Belongs to the CpsC/CapA family.</text>
</comment>
<evidence type="ECO:0000256" key="5">
    <source>
        <dbReference type="ARBA" id="ARBA00022989"/>
    </source>
</evidence>
<dbReference type="Pfam" id="PF02706">
    <property type="entry name" value="Wzz"/>
    <property type="match status" value="1"/>
</dbReference>
<dbReference type="InterPro" id="IPR003856">
    <property type="entry name" value="LPS_length_determ_N"/>
</dbReference>
<evidence type="ECO:0000256" key="1">
    <source>
        <dbReference type="ARBA" id="ARBA00004651"/>
    </source>
</evidence>
<dbReference type="RefSeq" id="WP_229533655.1">
    <property type="nucleotide sequence ID" value="NZ_JAJHJB010000002.1"/>
</dbReference>
<feature type="coiled-coil region" evidence="7">
    <location>
        <begin position="168"/>
        <end position="195"/>
    </location>
</feature>
<organism evidence="11 12">
    <name type="scientific">Pelosinus baikalensis</name>
    <dbReference type="NCBI Taxonomy" id="2892015"/>
    <lineage>
        <taxon>Bacteria</taxon>
        <taxon>Bacillati</taxon>
        <taxon>Bacillota</taxon>
        <taxon>Negativicutes</taxon>
        <taxon>Selenomonadales</taxon>
        <taxon>Sporomusaceae</taxon>
        <taxon>Pelosinus</taxon>
    </lineage>
</organism>
<evidence type="ECO:0000259" key="9">
    <source>
        <dbReference type="Pfam" id="PF02706"/>
    </source>
</evidence>
<evidence type="ECO:0000256" key="6">
    <source>
        <dbReference type="ARBA" id="ARBA00023136"/>
    </source>
</evidence>
<comment type="caution">
    <text evidence="11">The sequence shown here is derived from an EMBL/GenBank/DDBJ whole genome shotgun (WGS) entry which is preliminary data.</text>
</comment>
<evidence type="ECO:0000313" key="12">
    <source>
        <dbReference type="Proteomes" id="UP001165492"/>
    </source>
</evidence>
<evidence type="ECO:0000256" key="8">
    <source>
        <dbReference type="SAM" id="Phobius"/>
    </source>
</evidence>
<keyword evidence="12" id="KW-1185">Reference proteome</keyword>
<dbReference type="Proteomes" id="UP001165492">
    <property type="component" value="Unassembled WGS sequence"/>
</dbReference>
<accession>A0ABS8HLS6</accession>
<keyword evidence="3" id="KW-1003">Cell membrane</keyword>
<gene>
    <name evidence="11" type="ORF">LMF89_02015</name>
</gene>
<feature type="transmembrane region" description="Helical" evidence="8">
    <location>
        <begin position="414"/>
        <end position="434"/>
    </location>
</feature>
<evidence type="ECO:0000256" key="7">
    <source>
        <dbReference type="SAM" id="Coils"/>
    </source>
</evidence>
<name>A0ABS8HLS6_9FIRM</name>
<reference evidence="11" key="1">
    <citation type="submission" date="2021-11" db="EMBL/GenBank/DDBJ databases">
        <title>Description of a new species Pelosinus isolated from the bottom sediments of Lake Baikal.</title>
        <authorList>
            <person name="Zakharyuk A."/>
        </authorList>
    </citation>
    <scope>NUCLEOTIDE SEQUENCE</scope>
    <source>
        <strain evidence="11">Bkl1</strain>
    </source>
</reference>
<feature type="domain" description="Polysaccharide chain length determinant N-terminal" evidence="9">
    <location>
        <begin position="5"/>
        <end position="97"/>
    </location>
</feature>
<dbReference type="InterPro" id="IPR032807">
    <property type="entry name" value="GNVR"/>
</dbReference>
<feature type="domain" description="Tyrosine-protein kinase G-rich" evidence="10">
    <location>
        <begin position="357"/>
        <end position="433"/>
    </location>
</feature>
<evidence type="ECO:0000259" key="10">
    <source>
        <dbReference type="Pfam" id="PF13807"/>
    </source>
</evidence>
<proteinExistence type="inferred from homology"/>
<protein>
    <submittedName>
        <fullName evidence="11">GumC family protein</fullName>
    </submittedName>
</protein>
<evidence type="ECO:0000256" key="3">
    <source>
        <dbReference type="ARBA" id="ARBA00022475"/>
    </source>
</evidence>
<comment type="subcellular location">
    <subcellularLocation>
        <location evidence="1">Cell membrane</location>
        <topology evidence="1">Multi-pass membrane protein</topology>
    </subcellularLocation>
</comment>
<feature type="transmembrane region" description="Helical" evidence="8">
    <location>
        <begin position="21"/>
        <end position="40"/>
    </location>
</feature>
<dbReference type="PANTHER" id="PTHR32309:SF13">
    <property type="entry name" value="FERRIC ENTEROBACTIN TRANSPORT PROTEIN FEPE"/>
    <property type="match status" value="1"/>
</dbReference>
<keyword evidence="6 8" id="KW-0472">Membrane</keyword>
<keyword evidence="4 8" id="KW-0812">Transmembrane</keyword>
<evidence type="ECO:0000256" key="2">
    <source>
        <dbReference type="ARBA" id="ARBA00006683"/>
    </source>
</evidence>
<sequence>MEETTIDLKDIIKTLKKRRGLIIKIFTGMVVFAVAISFLLPPTYEAETNLRIKQPKGLANSLLGDLPMGNSGATKQLMSTYAEILKSRTVVQVVIDKTQTEGVDEEDIPTYDEMLKRITTQPVKDTEILKVKVTAKSPEEAELVANTLVNTFNERMTYLVRSEQTAIREFIGERLKESKKELEQAETVLEKYKREQKIVAPEEETKAMVDKFAAVDKLAAENTVAMSAAQARLDTAKQQLNKEKPGFVADSPLIQQYKTKLAELEVNLVSLSSKYTEKHPEVMATRAAINETNGKLSSEISRVITADAPSMNPIHQGLLQSQIESEAEIAARTAQSQAIKGIMTSSEQDLNKLPAKEQGLAKVMRDANVNQEIYIMLAKRHEEARISEAMQPTDVQIIDVAIAPEKPISPKKTLNVVIAAILGLFVGTGIAFLLEYMNKTVRNADDVQQYLDLPVLGSIPDFDSKVTIGEKTGIWSKIKGMGTASSKEGRPG</sequence>
<dbReference type="InterPro" id="IPR050445">
    <property type="entry name" value="Bact_polysacc_biosynth/exp"/>
</dbReference>
<keyword evidence="5 8" id="KW-1133">Transmembrane helix</keyword>
<dbReference type="PANTHER" id="PTHR32309">
    <property type="entry name" value="TYROSINE-PROTEIN KINASE"/>
    <property type="match status" value="1"/>
</dbReference>
<evidence type="ECO:0000313" key="11">
    <source>
        <dbReference type="EMBL" id="MCC5464137.1"/>
    </source>
</evidence>
<dbReference type="EMBL" id="JAJHJB010000002">
    <property type="protein sequence ID" value="MCC5464137.1"/>
    <property type="molecule type" value="Genomic_DNA"/>
</dbReference>
<keyword evidence="7" id="KW-0175">Coiled coil</keyword>